<accession>A0A1H8RZE5</accession>
<evidence type="ECO:0000313" key="2">
    <source>
        <dbReference type="EMBL" id="SEO72059.1"/>
    </source>
</evidence>
<proteinExistence type="predicted"/>
<sequence length="71" mass="8271">MEKETVKTADDAGGRTLDPRNYTGRSTKTTMTDHSRDTDGEFEYHLRQAYHLAERDEVRYHIRKAAATLRE</sequence>
<organism evidence="2 3">
    <name type="scientific">Halogranum amylolyticum</name>
    <dbReference type="NCBI Taxonomy" id="660520"/>
    <lineage>
        <taxon>Archaea</taxon>
        <taxon>Methanobacteriati</taxon>
        <taxon>Methanobacteriota</taxon>
        <taxon>Stenosarchaea group</taxon>
        <taxon>Halobacteria</taxon>
        <taxon>Halobacteriales</taxon>
        <taxon>Haloferacaceae</taxon>
    </lineage>
</organism>
<dbReference type="Proteomes" id="UP000199126">
    <property type="component" value="Unassembled WGS sequence"/>
</dbReference>
<feature type="region of interest" description="Disordered" evidence="1">
    <location>
        <begin position="1"/>
        <end position="39"/>
    </location>
</feature>
<dbReference type="AlphaFoldDB" id="A0A1H8RZE5"/>
<evidence type="ECO:0000256" key="1">
    <source>
        <dbReference type="SAM" id="MobiDB-lite"/>
    </source>
</evidence>
<protein>
    <submittedName>
        <fullName evidence="2">Uncharacterized protein</fullName>
    </submittedName>
</protein>
<dbReference type="EMBL" id="FODV01000004">
    <property type="protein sequence ID" value="SEO72059.1"/>
    <property type="molecule type" value="Genomic_DNA"/>
</dbReference>
<reference evidence="3" key="1">
    <citation type="submission" date="2016-10" db="EMBL/GenBank/DDBJ databases">
        <authorList>
            <person name="Varghese N."/>
            <person name="Submissions S."/>
        </authorList>
    </citation>
    <scope>NUCLEOTIDE SEQUENCE [LARGE SCALE GENOMIC DNA]</scope>
    <source>
        <strain evidence="3">CGMCC 1.10121</strain>
    </source>
</reference>
<feature type="compositionally biased region" description="Basic and acidic residues" evidence="1">
    <location>
        <begin position="1"/>
        <end position="13"/>
    </location>
</feature>
<evidence type="ECO:0000313" key="3">
    <source>
        <dbReference type="Proteomes" id="UP000199126"/>
    </source>
</evidence>
<gene>
    <name evidence="2" type="ORF">SAMN04487948_104357</name>
</gene>
<keyword evidence="3" id="KW-1185">Reference proteome</keyword>
<name>A0A1H8RZE5_9EURY</name>